<organism evidence="3 6">
    <name type="scientific">Anaerotruncus colihominis</name>
    <dbReference type="NCBI Taxonomy" id="169435"/>
    <lineage>
        <taxon>Bacteria</taxon>
        <taxon>Bacillati</taxon>
        <taxon>Bacillota</taxon>
        <taxon>Clostridia</taxon>
        <taxon>Eubacteriales</taxon>
        <taxon>Oscillospiraceae</taxon>
        <taxon>Anaerotruncus</taxon>
    </lineage>
</organism>
<dbReference type="InterPro" id="IPR052174">
    <property type="entry name" value="Flavoredoxin"/>
</dbReference>
<dbReference type="Proteomes" id="UP000260828">
    <property type="component" value="Unassembled WGS sequence"/>
</dbReference>
<dbReference type="GO" id="GO:0016646">
    <property type="term" value="F:oxidoreductase activity, acting on the CH-NH group of donors, NAD or NADP as acceptor"/>
    <property type="evidence" value="ECO:0007669"/>
    <property type="project" value="UniProtKB-ARBA"/>
</dbReference>
<gene>
    <name evidence="3" type="primary">flr_2</name>
    <name evidence="4" type="ORF">B5F11_10855</name>
    <name evidence="5" type="ORF">DXC40_12440</name>
    <name evidence="3" type="ORF">ERS852551_01901</name>
</gene>
<dbReference type="OrthoDB" id="9791490at2"/>
<evidence type="ECO:0000256" key="1">
    <source>
        <dbReference type="ARBA" id="ARBA00038054"/>
    </source>
</evidence>
<dbReference type="GO" id="GO:0010181">
    <property type="term" value="F:FMN binding"/>
    <property type="evidence" value="ECO:0007669"/>
    <property type="project" value="InterPro"/>
</dbReference>
<proteinExistence type="inferred from homology"/>
<dbReference type="AlphaFoldDB" id="A0A174QWH6"/>
<protein>
    <submittedName>
        <fullName evidence="4 5">Flavin reductase</fullName>
    </submittedName>
    <submittedName>
        <fullName evidence="3">Flavoredoxin</fullName>
    </submittedName>
</protein>
<dbReference type="Gene3D" id="2.30.110.10">
    <property type="entry name" value="Electron Transport, Fmn-binding Protein, Chain A"/>
    <property type="match status" value="1"/>
</dbReference>
<dbReference type="GeneID" id="72463871"/>
<dbReference type="Proteomes" id="UP000196386">
    <property type="component" value="Unassembled WGS sequence"/>
</dbReference>
<name>A0A174QWH6_9FIRM</name>
<evidence type="ECO:0000313" key="3">
    <source>
        <dbReference type="EMBL" id="CUP77562.1"/>
    </source>
</evidence>
<feature type="domain" description="Flavin reductase like" evidence="2">
    <location>
        <begin position="18"/>
        <end position="124"/>
    </location>
</feature>
<dbReference type="Pfam" id="PF01613">
    <property type="entry name" value="Flavin_Reduct"/>
    <property type="match status" value="1"/>
</dbReference>
<dbReference type="EMBL" id="NFKP01000012">
    <property type="protein sequence ID" value="OUP69117.1"/>
    <property type="molecule type" value="Genomic_DNA"/>
</dbReference>
<dbReference type="PANTHER" id="PTHR43567">
    <property type="entry name" value="FLAVOREDOXIN-RELATED-RELATED"/>
    <property type="match status" value="1"/>
</dbReference>
<evidence type="ECO:0000313" key="7">
    <source>
        <dbReference type="Proteomes" id="UP000196386"/>
    </source>
</evidence>
<evidence type="ECO:0000313" key="5">
    <source>
        <dbReference type="EMBL" id="RGE67035.1"/>
    </source>
</evidence>
<evidence type="ECO:0000313" key="4">
    <source>
        <dbReference type="EMBL" id="OUP69117.1"/>
    </source>
</evidence>
<sequence length="165" mass="18474">MQKLSPYELPLNAFQAIGKQWAMITTQRGDMINTMTASWGGVGILWNKPVTYVFLRPQRFTRELLDGSELFSVCFLPEDYRKQLSYCGAHSGRDGDKLAACGFSALHLDGAPVLAQSQTALTCRKLFCQQLDPAGFIDTSLDAANYPQKDYHFLYVSEILGAYLF</sequence>
<dbReference type="PANTHER" id="PTHR43567:SF5">
    <property type="entry name" value="HYPOTHETICAL CYTOSOLIC PROTEIN"/>
    <property type="match status" value="1"/>
</dbReference>
<dbReference type="InterPro" id="IPR012349">
    <property type="entry name" value="Split_barrel_FMN-bd"/>
</dbReference>
<dbReference type="EMBL" id="QVME01000006">
    <property type="protein sequence ID" value="RGE67035.1"/>
    <property type="molecule type" value="Genomic_DNA"/>
</dbReference>
<dbReference type="SUPFAM" id="SSF50475">
    <property type="entry name" value="FMN-binding split barrel"/>
    <property type="match status" value="1"/>
</dbReference>
<reference evidence="7" key="2">
    <citation type="submission" date="2017-04" db="EMBL/GenBank/DDBJ databases">
        <title>Function of individual gut microbiota members based on whole genome sequencing of pure cultures obtained from chicken caecum.</title>
        <authorList>
            <person name="Medvecky M."/>
            <person name="Cejkova D."/>
            <person name="Polansky O."/>
            <person name="Karasova D."/>
            <person name="Kubasova T."/>
            <person name="Cizek A."/>
            <person name="Rychlik I."/>
        </authorList>
    </citation>
    <scope>NUCLEOTIDE SEQUENCE [LARGE SCALE GENOMIC DNA]</scope>
    <source>
        <strain evidence="7">An175</strain>
    </source>
</reference>
<reference evidence="4" key="3">
    <citation type="journal article" date="2018" name="BMC Genomics">
        <title>Whole genome sequencing and function prediction of 133 gut anaerobes isolated from chicken caecum in pure cultures.</title>
        <authorList>
            <person name="Medvecky M."/>
            <person name="Cejkova D."/>
            <person name="Polansky O."/>
            <person name="Karasova D."/>
            <person name="Kubasova T."/>
            <person name="Cizek A."/>
            <person name="Rychlik I."/>
        </authorList>
    </citation>
    <scope>NUCLEOTIDE SEQUENCE</scope>
    <source>
        <strain evidence="4">An175</strain>
    </source>
</reference>
<accession>A0A174QWH6</accession>
<evidence type="ECO:0000313" key="8">
    <source>
        <dbReference type="Proteomes" id="UP000260828"/>
    </source>
</evidence>
<dbReference type="InterPro" id="IPR002563">
    <property type="entry name" value="Flavin_Rdtase-like_dom"/>
</dbReference>
<evidence type="ECO:0000259" key="2">
    <source>
        <dbReference type="Pfam" id="PF01613"/>
    </source>
</evidence>
<reference evidence="3 6" key="1">
    <citation type="submission" date="2015-09" db="EMBL/GenBank/DDBJ databases">
        <authorList>
            <consortium name="Pathogen Informatics"/>
        </authorList>
    </citation>
    <scope>NUCLEOTIDE SEQUENCE [LARGE SCALE GENOMIC DNA]</scope>
    <source>
        <strain evidence="3 6">2789STDY5834939</strain>
    </source>
</reference>
<dbReference type="EMBL" id="CZBE01000012">
    <property type="protein sequence ID" value="CUP77562.1"/>
    <property type="molecule type" value="Genomic_DNA"/>
</dbReference>
<evidence type="ECO:0000313" key="6">
    <source>
        <dbReference type="Proteomes" id="UP000095765"/>
    </source>
</evidence>
<dbReference type="Proteomes" id="UP000095765">
    <property type="component" value="Unassembled WGS sequence"/>
</dbReference>
<comment type="similarity">
    <text evidence="1">Belongs to the flavoredoxin family.</text>
</comment>
<reference evidence="5 8" key="4">
    <citation type="submission" date="2018-08" db="EMBL/GenBank/DDBJ databases">
        <title>A genome reference for cultivated species of the human gut microbiota.</title>
        <authorList>
            <person name="Zou Y."/>
            <person name="Xue W."/>
            <person name="Luo G."/>
        </authorList>
    </citation>
    <scope>NUCLEOTIDE SEQUENCE [LARGE SCALE GENOMIC DNA]</scope>
    <source>
        <strain evidence="5 8">TF05-12AC</strain>
    </source>
</reference>
<dbReference type="RefSeq" id="WP_006873333.1">
    <property type="nucleotide sequence ID" value="NZ_CABIWA010000014.1"/>
</dbReference>